<sequence length="335" mass="38516">MLESFYIKNYRLFKELKITSLKRVNLIIGKNNVGKSSLLEALITYLKKDEIGRQIYTWPHHRGEWITNDSLQDVLNGLTSLFYDRKILNQKSEAVYIGRDEQTGIFFYLDKIDKNQPVLIIEDNNKTEEIPLSDFKNHISYSSAQTKHNIVSANLPDSSLRLSLGWSEIVLTDKENYVIEALQIIDKDIQRLAFIDETSAIKKAIVKLRNKSRPVALGSMGDGAVRVLRTVIALVCCENGTLLIDEFENGLHWSVQKKLWKIIYQIAEKLNIQIIATTHSRDTIWALQKIALSEGHQDETTVIKLKLLPKKQMIRAVELDIEEVKLSLEQNLEIR</sequence>
<dbReference type="Pfam" id="PF13304">
    <property type="entry name" value="AAA_21"/>
    <property type="match status" value="1"/>
</dbReference>
<feature type="domain" description="ATPase AAA-type core" evidence="1">
    <location>
        <begin position="24"/>
        <end position="280"/>
    </location>
</feature>
<name>A0A975BYD6_9BACT</name>
<dbReference type="GO" id="GO:0016887">
    <property type="term" value="F:ATP hydrolysis activity"/>
    <property type="evidence" value="ECO:0007669"/>
    <property type="project" value="InterPro"/>
</dbReference>
<dbReference type="EMBL" id="CP061800">
    <property type="protein sequence ID" value="QTA93528.1"/>
    <property type="molecule type" value="Genomic_DNA"/>
</dbReference>
<organism evidence="2 3">
    <name type="scientific">Desulfonema magnum</name>
    <dbReference type="NCBI Taxonomy" id="45655"/>
    <lineage>
        <taxon>Bacteria</taxon>
        <taxon>Pseudomonadati</taxon>
        <taxon>Thermodesulfobacteriota</taxon>
        <taxon>Desulfobacteria</taxon>
        <taxon>Desulfobacterales</taxon>
        <taxon>Desulfococcaceae</taxon>
        <taxon>Desulfonema</taxon>
    </lineage>
</organism>
<dbReference type="RefSeq" id="WP_207680432.1">
    <property type="nucleotide sequence ID" value="NZ_CP061800.1"/>
</dbReference>
<evidence type="ECO:0000313" key="2">
    <source>
        <dbReference type="EMBL" id="QTA93528.1"/>
    </source>
</evidence>
<reference evidence="2" key="1">
    <citation type="journal article" date="2021" name="Microb. Physiol.">
        <title>Proteogenomic Insights into the Physiology of Marine, Sulfate-Reducing, Filamentous Desulfonema limicola and Desulfonema magnum.</title>
        <authorList>
            <person name="Schnaars V."/>
            <person name="Wohlbrand L."/>
            <person name="Scheve S."/>
            <person name="Hinrichs C."/>
            <person name="Reinhardt R."/>
            <person name="Rabus R."/>
        </authorList>
    </citation>
    <scope>NUCLEOTIDE SEQUENCE</scope>
    <source>
        <strain evidence="2">4be13</strain>
    </source>
</reference>
<keyword evidence="3" id="KW-1185">Reference proteome</keyword>
<dbReference type="PIRSF" id="PIRSF029347">
    <property type="entry name" value="RecF"/>
    <property type="match status" value="1"/>
</dbReference>
<dbReference type="AlphaFoldDB" id="A0A975BYD6"/>
<dbReference type="Proteomes" id="UP000663722">
    <property type="component" value="Chromosome"/>
</dbReference>
<protein>
    <submittedName>
        <fullName evidence="2">AAA ATPase-like domain-containing protein</fullName>
    </submittedName>
</protein>
<dbReference type="PANTHER" id="PTHR43581:SF4">
    <property type="entry name" value="ATP_GTP PHOSPHATASE"/>
    <property type="match status" value="1"/>
</dbReference>
<dbReference type="PANTHER" id="PTHR43581">
    <property type="entry name" value="ATP/GTP PHOSPHATASE"/>
    <property type="match status" value="1"/>
</dbReference>
<dbReference type="Gene3D" id="3.40.50.300">
    <property type="entry name" value="P-loop containing nucleotide triphosphate hydrolases"/>
    <property type="match status" value="1"/>
</dbReference>
<dbReference type="InterPro" id="IPR003959">
    <property type="entry name" value="ATPase_AAA_core"/>
</dbReference>
<evidence type="ECO:0000259" key="1">
    <source>
        <dbReference type="Pfam" id="PF13304"/>
    </source>
</evidence>
<evidence type="ECO:0000313" key="3">
    <source>
        <dbReference type="Proteomes" id="UP000663722"/>
    </source>
</evidence>
<proteinExistence type="predicted"/>
<dbReference type="SUPFAM" id="SSF52540">
    <property type="entry name" value="P-loop containing nucleoside triphosphate hydrolases"/>
    <property type="match status" value="1"/>
</dbReference>
<accession>A0A975BYD6</accession>
<dbReference type="InterPro" id="IPR027417">
    <property type="entry name" value="P-loop_NTPase"/>
</dbReference>
<dbReference type="InterPro" id="IPR014555">
    <property type="entry name" value="RecF-like"/>
</dbReference>
<gene>
    <name evidence="2" type="ORF">dnm_096300</name>
</gene>
<dbReference type="GO" id="GO:0005524">
    <property type="term" value="F:ATP binding"/>
    <property type="evidence" value="ECO:0007669"/>
    <property type="project" value="InterPro"/>
</dbReference>
<dbReference type="InterPro" id="IPR051396">
    <property type="entry name" value="Bact_Antivir_Def_Nuclease"/>
</dbReference>
<dbReference type="KEGG" id="dmm:dnm_096300"/>